<evidence type="ECO:0000256" key="3">
    <source>
        <dbReference type="ARBA" id="ARBA00022840"/>
    </source>
</evidence>
<evidence type="ECO:0000256" key="4">
    <source>
        <dbReference type="ARBA" id="ARBA00023125"/>
    </source>
</evidence>
<dbReference type="OrthoDB" id="276261at2759"/>
<feature type="domain" description="DNA mismatch repair proteins mutS family" evidence="5">
    <location>
        <begin position="203"/>
        <end position="219"/>
    </location>
</feature>
<reference evidence="6" key="1">
    <citation type="submission" date="2021-01" db="EMBL/GenBank/DDBJ databases">
        <authorList>
            <person name="Li R."/>
            <person name="Bekaert M."/>
        </authorList>
    </citation>
    <scope>NUCLEOTIDE SEQUENCE</scope>
    <source>
        <strain evidence="6">Farmed</strain>
    </source>
</reference>
<evidence type="ECO:0000313" key="7">
    <source>
        <dbReference type="Proteomes" id="UP000597762"/>
    </source>
</evidence>
<evidence type="ECO:0000256" key="2">
    <source>
        <dbReference type="ARBA" id="ARBA00022741"/>
    </source>
</evidence>
<keyword evidence="7" id="KW-1185">Reference proteome</keyword>
<keyword evidence="2" id="KW-0547">Nucleotide-binding</keyword>
<dbReference type="PANTHER" id="PTHR11361:SF21">
    <property type="entry name" value="MUTS PROTEIN HOMOLOG 4"/>
    <property type="match status" value="1"/>
</dbReference>
<gene>
    <name evidence="6" type="ORF">SPHA_72207</name>
</gene>
<dbReference type="InterPro" id="IPR000432">
    <property type="entry name" value="DNA_mismatch_repair_MutS_C"/>
</dbReference>
<name>A0A812EFL2_ACAPH</name>
<dbReference type="SUPFAM" id="SSF52540">
    <property type="entry name" value="P-loop containing nucleoside triphosphate hydrolases"/>
    <property type="match status" value="1"/>
</dbReference>
<sequence>MVGSLRQALKLSENTLFKAYSKALEDPRIGIMKAKIDSIIHEDTKYLRDRVKESLQEIYLMTNIVVTELLNDIRDCISCLYKLSESVSTLDMLLSFAHLCTLSEYDSLSLSLSLSLYASNDSNFIIITGPNMSGKSTYLRQVALLQIMAQIGSYIPSVYASFRICDQIFSRIGSDDDLETNASTFMLEMREINYAIQNASNNSLIVIDELGRGTSAEEGLGICYAVSLILFSLILPHSHILSFKILPSSLILSLSFILSDSPSLCHSILSEYPCSLIPSSLIVLLLPHSILSASSSFSHSILSDCSLAPSFHSLCFFLILSFHPL</sequence>
<dbReference type="Pfam" id="PF00488">
    <property type="entry name" value="MutS_V"/>
    <property type="match status" value="1"/>
</dbReference>
<keyword evidence="3" id="KW-0067">ATP-binding</keyword>
<dbReference type="PROSITE" id="PS00486">
    <property type="entry name" value="DNA_MISMATCH_REPAIR_2"/>
    <property type="match status" value="1"/>
</dbReference>
<accession>A0A812EFL2</accession>
<dbReference type="GO" id="GO:0030983">
    <property type="term" value="F:mismatched DNA binding"/>
    <property type="evidence" value="ECO:0007669"/>
    <property type="project" value="InterPro"/>
</dbReference>
<dbReference type="SMART" id="SM00534">
    <property type="entry name" value="MUTSac"/>
    <property type="match status" value="1"/>
</dbReference>
<comment type="caution">
    <text evidence="6">The sequence shown here is derived from an EMBL/GenBank/DDBJ whole genome shotgun (WGS) entry which is preliminary data.</text>
</comment>
<dbReference type="GO" id="GO:0006298">
    <property type="term" value="P:mismatch repair"/>
    <property type="evidence" value="ECO:0007669"/>
    <property type="project" value="InterPro"/>
</dbReference>
<keyword evidence="4" id="KW-0238">DNA-binding</keyword>
<evidence type="ECO:0000259" key="5">
    <source>
        <dbReference type="PROSITE" id="PS00486"/>
    </source>
</evidence>
<dbReference type="GO" id="GO:0007131">
    <property type="term" value="P:reciprocal meiotic recombination"/>
    <property type="evidence" value="ECO:0007669"/>
    <property type="project" value="TreeGrafter"/>
</dbReference>
<evidence type="ECO:0000256" key="1">
    <source>
        <dbReference type="ARBA" id="ARBA00006271"/>
    </source>
</evidence>
<dbReference type="AlphaFoldDB" id="A0A812EFL2"/>
<dbReference type="PANTHER" id="PTHR11361">
    <property type="entry name" value="DNA MISMATCH REPAIR PROTEIN MUTS FAMILY MEMBER"/>
    <property type="match status" value="1"/>
</dbReference>
<dbReference type="EMBL" id="CAHIKZ030005303">
    <property type="protein sequence ID" value="CAE1322196.1"/>
    <property type="molecule type" value="Genomic_DNA"/>
</dbReference>
<dbReference type="Proteomes" id="UP000597762">
    <property type="component" value="Unassembled WGS sequence"/>
</dbReference>
<dbReference type="GO" id="GO:0005524">
    <property type="term" value="F:ATP binding"/>
    <property type="evidence" value="ECO:0007669"/>
    <property type="project" value="UniProtKB-KW"/>
</dbReference>
<dbReference type="GO" id="GO:0005634">
    <property type="term" value="C:nucleus"/>
    <property type="evidence" value="ECO:0007669"/>
    <property type="project" value="TreeGrafter"/>
</dbReference>
<dbReference type="GO" id="GO:0140664">
    <property type="term" value="F:ATP-dependent DNA damage sensor activity"/>
    <property type="evidence" value="ECO:0007669"/>
    <property type="project" value="InterPro"/>
</dbReference>
<organism evidence="6 7">
    <name type="scientific">Acanthosepion pharaonis</name>
    <name type="common">Pharaoh cuttlefish</name>
    <name type="synonym">Sepia pharaonis</name>
    <dbReference type="NCBI Taxonomy" id="158019"/>
    <lineage>
        <taxon>Eukaryota</taxon>
        <taxon>Metazoa</taxon>
        <taxon>Spiralia</taxon>
        <taxon>Lophotrochozoa</taxon>
        <taxon>Mollusca</taxon>
        <taxon>Cephalopoda</taxon>
        <taxon>Coleoidea</taxon>
        <taxon>Decapodiformes</taxon>
        <taxon>Sepiida</taxon>
        <taxon>Sepiina</taxon>
        <taxon>Sepiidae</taxon>
        <taxon>Acanthosepion</taxon>
    </lineage>
</organism>
<dbReference type="InterPro" id="IPR036187">
    <property type="entry name" value="DNA_mismatch_repair_MutS_sf"/>
</dbReference>
<proteinExistence type="inferred from homology"/>
<protein>
    <submittedName>
        <fullName evidence="6">MSH4</fullName>
    </submittedName>
</protein>
<dbReference type="InterPro" id="IPR027417">
    <property type="entry name" value="P-loop_NTPase"/>
</dbReference>
<comment type="similarity">
    <text evidence="1">Belongs to the DNA mismatch repair MutS family.</text>
</comment>
<dbReference type="InterPro" id="IPR045076">
    <property type="entry name" value="MutS"/>
</dbReference>
<dbReference type="SUPFAM" id="SSF48334">
    <property type="entry name" value="DNA repair protein MutS, domain III"/>
    <property type="match status" value="1"/>
</dbReference>
<evidence type="ECO:0000313" key="6">
    <source>
        <dbReference type="EMBL" id="CAE1322196.1"/>
    </source>
</evidence>
<dbReference type="Gene3D" id="3.40.50.300">
    <property type="entry name" value="P-loop containing nucleotide triphosphate hydrolases"/>
    <property type="match status" value="1"/>
</dbReference>